<evidence type="ECO:0000259" key="7">
    <source>
        <dbReference type="Pfam" id="PF13190"/>
    </source>
</evidence>
<dbReference type="Proteomes" id="UP000321408">
    <property type="component" value="Chromosome"/>
</dbReference>
<dbReference type="GeneID" id="41329644"/>
<feature type="transmembrane region" description="Helical" evidence="6">
    <location>
        <begin position="7"/>
        <end position="25"/>
    </location>
</feature>
<dbReference type="KEGG" id="psyt:DSAG12_01651"/>
<keyword evidence="9" id="KW-1185">Reference proteome</keyword>
<reference evidence="8 9" key="2">
    <citation type="journal article" date="2024" name="Int. J. Syst. Evol. Microbiol.">
        <title>Promethearchaeum syntrophicum gen. nov., sp. nov., an anaerobic, obligately syntrophic archaeon, the first isolate of the lineage 'Asgard' archaea, and proposal of the new archaeal phylum Promethearchaeota phyl. nov. and kingdom Promethearchaeati regn. nov.</title>
        <authorList>
            <person name="Imachi H."/>
            <person name="Nobu M.K."/>
            <person name="Kato S."/>
            <person name="Takaki Y."/>
            <person name="Miyazaki M."/>
            <person name="Miyata M."/>
            <person name="Ogawara M."/>
            <person name="Saito Y."/>
            <person name="Sakai S."/>
            <person name="Tahara Y.O."/>
            <person name="Takano Y."/>
            <person name="Tasumi E."/>
            <person name="Uematsu K."/>
            <person name="Yoshimura T."/>
            <person name="Itoh T."/>
            <person name="Ohkuma M."/>
            <person name="Takai K."/>
        </authorList>
    </citation>
    <scope>NUCLEOTIDE SEQUENCE [LARGE SCALE GENOMIC DNA]</scope>
    <source>
        <strain evidence="8 9">MK-D1</strain>
    </source>
</reference>
<dbReference type="InterPro" id="IPR025937">
    <property type="entry name" value="PDGLE_dom"/>
</dbReference>
<keyword evidence="5 6" id="KW-0472">Membrane</keyword>
<accession>A0A5B9D9I9</accession>
<evidence type="ECO:0000313" key="9">
    <source>
        <dbReference type="Proteomes" id="UP000321408"/>
    </source>
</evidence>
<organism evidence="8 9">
    <name type="scientific">Promethearchaeum syntrophicum</name>
    <dbReference type="NCBI Taxonomy" id="2594042"/>
    <lineage>
        <taxon>Archaea</taxon>
        <taxon>Promethearchaeati</taxon>
        <taxon>Promethearchaeota</taxon>
        <taxon>Promethearchaeia</taxon>
        <taxon>Promethearchaeales</taxon>
        <taxon>Promethearchaeaceae</taxon>
        <taxon>Promethearchaeum</taxon>
    </lineage>
</organism>
<comment type="subcellular location">
    <subcellularLocation>
        <location evidence="1">Cell membrane</location>
    </subcellularLocation>
</comment>
<proteinExistence type="predicted"/>
<evidence type="ECO:0000256" key="3">
    <source>
        <dbReference type="ARBA" id="ARBA00022692"/>
    </source>
</evidence>
<protein>
    <submittedName>
        <fullName evidence="8">PDGLE domain-containing protein</fullName>
    </submittedName>
</protein>
<evidence type="ECO:0000256" key="5">
    <source>
        <dbReference type="ARBA" id="ARBA00023136"/>
    </source>
</evidence>
<dbReference type="Pfam" id="PF13190">
    <property type="entry name" value="PDGLE"/>
    <property type="match status" value="1"/>
</dbReference>
<evidence type="ECO:0000256" key="6">
    <source>
        <dbReference type="SAM" id="Phobius"/>
    </source>
</evidence>
<dbReference type="GO" id="GO:0005886">
    <property type="term" value="C:plasma membrane"/>
    <property type="evidence" value="ECO:0007669"/>
    <property type="project" value="UniProtKB-SubCell"/>
</dbReference>
<feature type="domain" description="PDGLE" evidence="7">
    <location>
        <begin position="6"/>
        <end position="96"/>
    </location>
</feature>
<keyword evidence="2" id="KW-1003">Cell membrane</keyword>
<sequence>MKRENKVLLFTFTFTLIILAAFLWMPMIAGPDGLEQVQFDLTGNDEYEPESDFSFEGALFPDYEFLNINNTYIHSWLIGLIGSIITFGIIFGLLKLTLIKGKNKEKNTQIVIEG</sequence>
<dbReference type="RefSeq" id="WP_147662723.1">
    <property type="nucleotide sequence ID" value="NZ_CP042905.2"/>
</dbReference>
<dbReference type="AlphaFoldDB" id="A0A5B9D9I9"/>
<evidence type="ECO:0000256" key="2">
    <source>
        <dbReference type="ARBA" id="ARBA00022475"/>
    </source>
</evidence>
<keyword evidence="3 6" id="KW-0812">Transmembrane</keyword>
<evidence type="ECO:0000256" key="4">
    <source>
        <dbReference type="ARBA" id="ARBA00022989"/>
    </source>
</evidence>
<keyword evidence="4 6" id="KW-1133">Transmembrane helix</keyword>
<name>A0A5B9D9I9_9ARCH</name>
<feature type="transmembrane region" description="Helical" evidence="6">
    <location>
        <begin position="73"/>
        <end position="94"/>
    </location>
</feature>
<evidence type="ECO:0000313" key="8">
    <source>
        <dbReference type="EMBL" id="QEE15824.1"/>
    </source>
</evidence>
<evidence type="ECO:0000256" key="1">
    <source>
        <dbReference type="ARBA" id="ARBA00004236"/>
    </source>
</evidence>
<dbReference type="EMBL" id="CP042905">
    <property type="protein sequence ID" value="QEE15824.1"/>
    <property type="molecule type" value="Genomic_DNA"/>
</dbReference>
<gene>
    <name evidence="8" type="ORF">DSAG12_01651</name>
</gene>
<reference evidence="8 9" key="1">
    <citation type="journal article" date="2020" name="Nature">
        <title>Isolation of an archaeon at the prokaryote-eukaryote interface.</title>
        <authorList>
            <person name="Imachi H."/>
            <person name="Nobu M.K."/>
            <person name="Nakahara N."/>
            <person name="Morono Y."/>
            <person name="Ogawara M."/>
            <person name="Takaki Y."/>
            <person name="Takano Y."/>
            <person name="Uematsu K."/>
            <person name="Ikuta T."/>
            <person name="Ito M."/>
            <person name="Matsui Y."/>
            <person name="Miyazaki M."/>
            <person name="Murata K."/>
            <person name="Saito Y."/>
            <person name="Sakai S."/>
            <person name="Song C."/>
            <person name="Tasumi E."/>
            <person name="Yamanaka Y."/>
            <person name="Yamaguchi T."/>
            <person name="Kamagata Y."/>
            <person name="Tamaki H."/>
            <person name="Takai K."/>
        </authorList>
    </citation>
    <scope>NUCLEOTIDE SEQUENCE [LARGE SCALE GENOMIC DNA]</scope>
    <source>
        <strain evidence="8 9">MK-D1</strain>
    </source>
</reference>